<keyword evidence="2" id="KW-0812">Transmembrane</keyword>
<keyword evidence="2" id="KW-1133">Transmembrane helix</keyword>
<organism evidence="3 4">
    <name type="scientific">Actinorugispora endophytica</name>
    <dbReference type="NCBI Taxonomy" id="1605990"/>
    <lineage>
        <taxon>Bacteria</taxon>
        <taxon>Bacillati</taxon>
        <taxon>Actinomycetota</taxon>
        <taxon>Actinomycetes</taxon>
        <taxon>Streptosporangiales</taxon>
        <taxon>Nocardiopsidaceae</taxon>
        <taxon>Actinorugispora</taxon>
    </lineage>
</organism>
<accession>A0A4R6UY17</accession>
<gene>
    <name evidence="3" type="ORF">EV190_11850</name>
</gene>
<keyword evidence="2" id="KW-0472">Membrane</keyword>
<feature type="region of interest" description="Disordered" evidence="1">
    <location>
        <begin position="169"/>
        <end position="207"/>
    </location>
</feature>
<feature type="transmembrane region" description="Helical" evidence="2">
    <location>
        <begin position="90"/>
        <end position="108"/>
    </location>
</feature>
<proteinExistence type="predicted"/>
<dbReference type="InterPro" id="IPR019051">
    <property type="entry name" value="Trp_biosyn_TM_oprn/chp"/>
</dbReference>
<evidence type="ECO:0000313" key="3">
    <source>
        <dbReference type="EMBL" id="TDQ48514.1"/>
    </source>
</evidence>
<dbReference type="AlphaFoldDB" id="A0A4R6UY17"/>
<protein>
    <submittedName>
        <fullName evidence="3">Putative membrane protein (TIGR02234 family)</fullName>
    </submittedName>
</protein>
<evidence type="ECO:0000313" key="4">
    <source>
        <dbReference type="Proteomes" id="UP000295281"/>
    </source>
</evidence>
<evidence type="ECO:0000256" key="2">
    <source>
        <dbReference type="SAM" id="Phobius"/>
    </source>
</evidence>
<evidence type="ECO:0000256" key="1">
    <source>
        <dbReference type="SAM" id="MobiDB-lite"/>
    </source>
</evidence>
<keyword evidence="4" id="KW-1185">Reference proteome</keyword>
<feature type="transmembrane region" description="Helical" evidence="2">
    <location>
        <begin position="58"/>
        <end position="83"/>
    </location>
</feature>
<dbReference type="RefSeq" id="WP_243742643.1">
    <property type="nucleotide sequence ID" value="NZ_SNYN01000018.1"/>
</dbReference>
<feature type="compositionally biased region" description="Basic and acidic residues" evidence="1">
    <location>
        <begin position="169"/>
        <end position="183"/>
    </location>
</feature>
<comment type="caution">
    <text evidence="3">The sequence shown here is derived from an EMBL/GenBank/DDBJ whole genome shotgun (WGS) entry which is preliminary data.</text>
</comment>
<sequence>MSPATAVGEPPVRRREYAAALALTAAGATALLAASARTWASAEVATGGGLAPVPVELPAAAVAPVASALGWAGLAALAALFATKGLARRAVGLLVALMGAGALAGVAVGTRPPALAAAAERAATAEGAVGPVALAAAWPVLAAAGAVLLFAGGVLTLLRGTAWPTMSSRYDRHSAPRATRADDPAELWKSLDSGADPTDENADPKER</sequence>
<dbReference type="Proteomes" id="UP000295281">
    <property type="component" value="Unassembled WGS sequence"/>
</dbReference>
<dbReference type="EMBL" id="SNYN01000018">
    <property type="protein sequence ID" value="TDQ48514.1"/>
    <property type="molecule type" value="Genomic_DNA"/>
</dbReference>
<name>A0A4R6UY17_9ACTN</name>
<reference evidence="3 4" key="1">
    <citation type="submission" date="2019-03" db="EMBL/GenBank/DDBJ databases">
        <title>Genomic Encyclopedia of Type Strains, Phase IV (KMG-IV): sequencing the most valuable type-strain genomes for metagenomic binning, comparative biology and taxonomic classification.</title>
        <authorList>
            <person name="Goeker M."/>
        </authorList>
    </citation>
    <scope>NUCLEOTIDE SEQUENCE [LARGE SCALE GENOMIC DNA]</scope>
    <source>
        <strain evidence="3 4">DSM 46770</strain>
    </source>
</reference>
<dbReference type="Pfam" id="PF09534">
    <property type="entry name" value="Trp_oprn_chp"/>
    <property type="match status" value="1"/>
</dbReference>
<feature type="transmembrane region" description="Helical" evidence="2">
    <location>
        <begin position="128"/>
        <end position="158"/>
    </location>
</feature>